<keyword evidence="2" id="KW-0732">Signal</keyword>
<proteinExistence type="predicted"/>
<reference evidence="3 4" key="1">
    <citation type="submission" date="2018-09" db="EMBL/GenBank/DDBJ databases">
        <title>Phylogenetic diversity of Pectobacterium and Dickeya strains causing blackleg disease of potato in Morocco.</title>
        <authorList>
            <person name="Oulghazi S."/>
            <person name="Moumni M."/>
            <person name="Faure D."/>
        </authorList>
    </citation>
    <scope>NUCLEOTIDE SEQUENCE [LARGE SCALE GENOMIC DNA]</scope>
    <source>
        <strain evidence="3 4">S1.15.11.2D</strain>
    </source>
</reference>
<dbReference type="Proteomes" id="UP000283655">
    <property type="component" value="Unassembled WGS sequence"/>
</dbReference>
<dbReference type="Gene3D" id="2.40.170.10">
    <property type="entry name" value="Porin, LamB type"/>
    <property type="match status" value="1"/>
</dbReference>
<accession>A0A419AZM7</accession>
<evidence type="ECO:0000256" key="2">
    <source>
        <dbReference type="SAM" id="SignalP"/>
    </source>
</evidence>
<dbReference type="EMBL" id="QZDH01000008">
    <property type="protein sequence ID" value="RJL53819.1"/>
    <property type="molecule type" value="Genomic_DNA"/>
</dbReference>
<gene>
    <name evidence="3" type="ORF">D5071_04415</name>
</gene>
<organism evidence="3 4">
    <name type="scientific">Pectobacterium carotovorum</name>
    <name type="common">Erwinia carotovora</name>
    <dbReference type="NCBI Taxonomy" id="554"/>
    <lineage>
        <taxon>Bacteria</taxon>
        <taxon>Pseudomonadati</taxon>
        <taxon>Pseudomonadota</taxon>
        <taxon>Gammaproteobacteria</taxon>
        <taxon>Enterobacterales</taxon>
        <taxon>Pectobacteriaceae</taxon>
        <taxon>Pectobacterium</taxon>
    </lineage>
</organism>
<evidence type="ECO:0000313" key="3">
    <source>
        <dbReference type="EMBL" id="RJL53819.1"/>
    </source>
</evidence>
<dbReference type="GO" id="GO:0015288">
    <property type="term" value="F:porin activity"/>
    <property type="evidence" value="ECO:0007669"/>
    <property type="project" value="InterPro"/>
</dbReference>
<dbReference type="AlphaFoldDB" id="A0A419AZM7"/>
<name>A0A419AZM7_PECCA</name>
<feature type="chain" id="PRO_5019425217" evidence="2">
    <location>
        <begin position="23"/>
        <end position="427"/>
    </location>
</feature>
<evidence type="ECO:0000313" key="4">
    <source>
        <dbReference type="Proteomes" id="UP000283655"/>
    </source>
</evidence>
<sequence length="427" mass="46872">MHHNKIAIYLTSCFISISSVHAADLSDDGSFQLNGYGMVAEDFQSEFNRPKNMPLHADPTGPNQDSRGKMGDLGNSFWHDYFTSLAITKKWQGVGAPEQWADYTYQMVGYGDKSIETAQNFGRFGGLSFLPEDANIWAGRRYLDERLSIFAYNTKEIHVDSGVGYSGKDLDVTIGTAQIDWSSASAPQAIEGSRRIFDIAYRVGPTEWGATYVKELDNPLNTGVQRAMSFSGKYNLSSLMGIAEGRSSLKFQYGKGIIAQYLNTSRISVLSEEGDSALRLTLDGSLTMFDDFAVTPAFIYEYTKRDKSAERTTLIPDTSYAGGNTIYGSGNETGIFAGVSVKQNLHHQNLSMLYEAVINNTTNKNGVIGADGTAYKIAVGPAIQLDVMPYAAPIASLTLTYAGGDRAVTLLPTDSEWRLGYRLEVWF</sequence>
<dbReference type="SUPFAM" id="SSF56935">
    <property type="entry name" value="Porins"/>
    <property type="match status" value="1"/>
</dbReference>
<dbReference type="InterPro" id="IPR036998">
    <property type="entry name" value="Porin_LamB_sf"/>
</dbReference>
<protein>
    <submittedName>
        <fullName evidence="3">Lactam utilization protein LamB</fullName>
    </submittedName>
</protein>
<dbReference type="GO" id="GO:0016020">
    <property type="term" value="C:membrane"/>
    <property type="evidence" value="ECO:0007669"/>
    <property type="project" value="InterPro"/>
</dbReference>
<feature type="region of interest" description="Disordered" evidence="1">
    <location>
        <begin position="50"/>
        <end position="69"/>
    </location>
</feature>
<feature type="signal peptide" evidence="2">
    <location>
        <begin position="1"/>
        <end position="22"/>
    </location>
</feature>
<dbReference type="InterPro" id="IPR003192">
    <property type="entry name" value="Porin_LamB"/>
</dbReference>
<comment type="caution">
    <text evidence="3">The sequence shown here is derived from an EMBL/GenBank/DDBJ whole genome shotgun (WGS) entry which is preliminary data.</text>
</comment>
<dbReference type="Pfam" id="PF02264">
    <property type="entry name" value="LamB"/>
    <property type="match status" value="1"/>
</dbReference>
<evidence type="ECO:0000256" key="1">
    <source>
        <dbReference type="SAM" id="MobiDB-lite"/>
    </source>
</evidence>
<dbReference type="GO" id="GO:0034219">
    <property type="term" value="P:carbohydrate transmembrane transport"/>
    <property type="evidence" value="ECO:0007669"/>
    <property type="project" value="InterPro"/>
</dbReference>